<dbReference type="RefSeq" id="XP_002293980.1">
    <property type="nucleotide sequence ID" value="XM_002293944.1"/>
</dbReference>
<feature type="compositionally biased region" description="Polar residues" evidence="1">
    <location>
        <begin position="781"/>
        <end position="791"/>
    </location>
</feature>
<feature type="compositionally biased region" description="Polar residues" evidence="1">
    <location>
        <begin position="748"/>
        <end position="774"/>
    </location>
</feature>
<dbReference type="Proteomes" id="UP000001449">
    <property type="component" value="Chromosome 14"/>
</dbReference>
<gene>
    <name evidence="2" type="ORF">THAPSDRAFT_9941</name>
</gene>
<accession>B8CCQ4</accession>
<reference evidence="2 3" key="1">
    <citation type="journal article" date="2004" name="Science">
        <title>The genome of the diatom Thalassiosira pseudonana: ecology, evolution, and metabolism.</title>
        <authorList>
            <person name="Armbrust E.V."/>
            <person name="Berges J.A."/>
            <person name="Bowler C."/>
            <person name="Green B.R."/>
            <person name="Martinez D."/>
            <person name="Putnam N.H."/>
            <person name="Zhou S."/>
            <person name="Allen A.E."/>
            <person name="Apt K.E."/>
            <person name="Bechner M."/>
            <person name="Brzezinski M.A."/>
            <person name="Chaal B.K."/>
            <person name="Chiovitti A."/>
            <person name="Davis A.K."/>
            <person name="Demarest M.S."/>
            <person name="Detter J.C."/>
            <person name="Glavina T."/>
            <person name="Goodstein D."/>
            <person name="Hadi M.Z."/>
            <person name="Hellsten U."/>
            <person name="Hildebrand M."/>
            <person name="Jenkins B.D."/>
            <person name="Jurka J."/>
            <person name="Kapitonov V.V."/>
            <person name="Kroger N."/>
            <person name="Lau W.W."/>
            <person name="Lane T.W."/>
            <person name="Larimer F.W."/>
            <person name="Lippmeier J.C."/>
            <person name="Lucas S."/>
            <person name="Medina M."/>
            <person name="Montsant A."/>
            <person name="Obornik M."/>
            <person name="Parker M.S."/>
            <person name="Palenik B."/>
            <person name="Pazour G.J."/>
            <person name="Richardson P.M."/>
            <person name="Rynearson T.A."/>
            <person name="Saito M.A."/>
            <person name="Schwartz D.C."/>
            <person name="Thamatrakoln K."/>
            <person name="Valentin K."/>
            <person name="Vardi A."/>
            <person name="Wilkerson F.P."/>
            <person name="Rokhsar D.S."/>
        </authorList>
    </citation>
    <scope>NUCLEOTIDE SEQUENCE [LARGE SCALE GENOMIC DNA]</scope>
    <source>
        <strain evidence="2 3">CCMP1335</strain>
    </source>
</reference>
<evidence type="ECO:0000313" key="3">
    <source>
        <dbReference type="Proteomes" id="UP000001449"/>
    </source>
</evidence>
<feature type="compositionally biased region" description="Basic and acidic residues" evidence="1">
    <location>
        <begin position="922"/>
        <end position="931"/>
    </location>
</feature>
<dbReference type="InParanoid" id="B8CCQ4"/>
<dbReference type="InterPro" id="IPR040385">
    <property type="entry name" value="RABL6"/>
</dbReference>
<dbReference type="EMBL" id="CM000649">
    <property type="protein sequence ID" value="EED88989.1"/>
    <property type="molecule type" value="Genomic_DNA"/>
</dbReference>
<dbReference type="HOGENOM" id="CLU_310700_0_0_1"/>
<sequence>MWSTLSSYLYNEAPDDGGGTSSTRTGGEPEVVSRPTPASRGSPRSSPRSSVRDIMASGNRAGLHVQIDTSPHSPRRSILPSSSPPPRGSPTSLQSAMSERSPNEIPSSSDSVRGSPTILRGIIVGQEQTGKTTLIRRLRGEDPFQSTLQTNRTHREGRENRHLMALVPWKLPTDVVSSASLNGSAEKATIEQDGVVQLYASEAKSFSTASADKSYKSEEFSASFRKEWMAVMQNQKKKQRGKDVDYAVWLIDPRMDGLLEYVSAGLEVLFPRKEENDTGGKEGDASKEFIGAATQPPKHLCILLNFRDLDNRLDGVLDKVRQLVNDTLATADASTSQSQPTVLVYESSLQNCYGLQQLHSFITLPYLSHQEAEYRRRAEEARSHHITTKQILTKWDVVQYSEFINTRERDNVVVSPPKHTEERKQQIDQMDDRQRLRLEKEKLERRLREQKRVLESNLESSNATHRSTPKETKGDSAEAENPDVATHSAPRKLFSTSQPLQPQKGTSWTPLDNVTNNNLDSFFSDDEDEDEEENTTAKIGDAKEEHQQKQQSKSKVLDRDESSSDSSDGENSDDDFFIDTTGHRRAHVTMKAVTSSTVTNSCYKERTEEHSADEVNAVFSKEEGGTTTKQDIIDRPVCGDEAAKVFPQVPVSTQIELRGDEADATAQADDSFTDEPDEVAATSDDGKSAQASAEGADTDDTPASLLQEKGVDSLVETKESNGSKTNNKDREIAPNTAEESPESKHTEVGNNGEQPLTQNELNHQTDSPDNSTDITLDEARCQTTESANEAQTVEEPDRGKPDDEACVAEKEGVSDAAQTQSQLILDSDDDDDCGTAQVPIPVERTHIDDSSDEEFTIDIPKTASFAPTNQAKPDPSPKVIDNTKTVAVSSKKRGRANDVSDRDNERTKEVQEDKKKSKSSKKSSDEDTEAKLRKKKKREQKKKVTEE</sequence>
<feature type="compositionally biased region" description="Basic and acidic residues" evidence="1">
    <location>
        <begin position="709"/>
        <end position="732"/>
    </location>
</feature>
<dbReference type="AlphaFoldDB" id="B8CCQ4"/>
<feature type="compositionally biased region" description="Basic residues" evidence="1">
    <location>
        <begin position="932"/>
        <end position="941"/>
    </location>
</feature>
<feature type="region of interest" description="Disordered" evidence="1">
    <location>
        <begin position="1"/>
        <end position="115"/>
    </location>
</feature>
<dbReference type="GO" id="GO:0005525">
    <property type="term" value="F:GTP binding"/>
    <property type="evidence" value="ECO:0000318"/>
    <property type="project" value="GO_Central"/>
</dbReference>
<dbReference type="eggNOG" id="ENOG502T096">
    <property type="taxonomic scope" value="Eukaryota"/>
</dbReference>
<feature type="compositionally biased region" description="Polar residues" evidence="1">
    <location>
        <begin position="93"/>
        <end position="114"/>
    </location>
</feature>
<evidence type="ECO:0000313" key="2">
    <source>
        <dbReference type="EMBL" id="EED88989.1"/>
    </source>
</evidence>
<name>B8CCQ4_THAPS</name>
<dbReference type="PaxDb" id="35128-Thaps9941"/>
<feature type="compositionally biased region" description="Polar residues" evidence="1">
    <location>
        <begin position="494"/>
        <end position="519"/>
    </location>
</feature>
<reference evidence="2 3" key="2">
    <citation type="journal article" date="2008" name="Nature">
        <title>The Phaeodactylum genome reveals the evolutionary history of diatom genomes.</title>
        <authorList>
            <person name="Bowler C."/>
            <person name="Allen A.E."/>
            <person name="Badger J.H."/>
            <person name="Grimwood J."/>
            <person name="Jabbari K."/>
            <person name="Kuo A."/>
            <person name="Maheswari U."/>
            <person name="Martens C."/>
            <person name="Maumus F."/>
            <person name="Otillar R.P."/>
            <person name="Rayko E."/>
            <person name="Salamov A."/>
            <person name="Vandepoele K."/>
            <person name="Beszteri B."/>
            <person name="Gruber A."/>
            <person name="Heijde M."/>
            <person name="Katinka M."/>
            <person name="Mock T."/>
            <person name="Valentin K."/>
            <person name="Verret F."/>
            <person name="Berges J.A."/>
            <person name="Brownlee C."/>
            <person name="Cadoret J.P."/>
            <person name="Chiovitti A."/>
            <person name="Choi C.J."/>
            <person name="Coesel S."/>
            <person name="De Martino A."/>
            <person name="Detter J.C."/>
            <person name="Durkin C."/>
            <person name="Falciatore A."/>
            <person name="Fournet J."/>
            <person name="Haruta M."/>
            <person name="Huysman M.J."/>
            <person name="Jenkins B.D."/>
            <person name="Jiroutova K."/>
            <person name="Jorgensen R.E."/>
            <person name="Joubert Y."/>
            <person name="Kaplan A."/>
            <person name="Kroger N."/>
            <person name="Kroth P.G."/>
            <person name="La Roche J."/>
            <person name="Lindquist E."/>
            <person name="Lommer M."/>
            <person name="Martin-Jezequel V."/>
            <person name="Lopez P.J."/>
            <person name="Lucas S."/>
            <person name="Mangogna M."/>
            <person name="McGinnis K."/>
            <person name="Medlin L.K."/>
            <person name="Montsant A."/>
            <person name="Oudot-Le Secq M.P."/>
            <person name="Napoli C."/>
            <person name="Obornik M."/>
            <person name="Parker M.S."/>
            <person name="Petit J.L."/>
            <person name="Porcel B.M."/>
            <person name="Poulsen N."/>
            <person name="Robison M."/>
            <person name="Rychlewski L."/>
            <person name="Rynearson T.A."/>
            <person name="Schmutz J."/>
            <person name="Shapiro H."/>
            <person name="Siaut M."/>
            <person name="Stanley M."/>
            <person name="Sussman M.R."/>
            <person name="Taylor A.R."/>
            <person name="Vardi A."/>
            <person name="von Dassow P."/>
            <person name="Vyverman W."/>
            <person name="Willis A."/>
            <person name="Wyrwicz L.S."/>
            <person name="Rokhsar D.S."/>
            <person name="Weissenbach J."/>
            <person name="Armbrust E.V."/>
            <person name="Green B.R."/>
            <person name="Van de Peer Y."/>
            <person name="Grigoriev I.V."/>
        </authorList>
    </citation>
    <scope>NUCLEOTIDE SEQUENCE [LARGE SCALE GENOMIC DNA]</scope>
    <source>
        <strain evidence="2 3">CCMP1335</strain>
    </source>
</reference>
<feature type="compositionally biased region" description="Low complexity" evidence="1">
    <location>
        <begin position="33"/>
        <end position="49"/>
    </location>
</feature>
<feature type="region of interest" description="Disordered" evidence="1">
    <location>
        <begin position="449"/>
        <end position="583"/>
    </location>
</feature>
<feature type="compositionally biased region" description="Acidic residues" evidence="1">
    <location>
        <begin position="567"/>
        <end position="577"/>
    </location>
</feature>
<evidence type="ECO:0008006" key="4">
    <source>
        <dbReference type="Google" id="ProtNLM"/>
    </source>
</evidence>
<proteinExistence type="predicted"/>
<dbReference type="GO" id="GO:0005634">
    <property type="term" value="C:nucleus"/>
    <property type="evidence" value="ECO:0000318"/>
    <property type="project" value="GO_Central"/>
</dbReference>
<organism evidence="2 3">
    <name type="scientific">Thalassiosira pseudonana</name>
    <name type="common">Marine diatom</name>
    <name type="synonym">Cyclotella nana</name>
    <dbReference type="NCBI Taxonomy" id="35128"/>
    <lineage>
        <taxon>Eukaryota</taxon>
        <taxon>Sar</taxon>
        <taxon>Stramenopiles</taxon>
        <taxon>Ochrophyta</taxon>
        <taxon>Bacillariophyta</taxon>
        <taxon>Coscinodiscophyceae</taxon>
        <taxon>Thalassiosirophycidae</taxon>
        <taxon>Thalassiosirales</taxon>
        <taxon>Thalassiosiraceae</taxon>
        <taxon>Thalassiosira</taxon>
    </lineage>
</organism>
<dbReference type="GeneID" id="7451571"/>
<feature type="compositionally biased region" description="Polar residues" evidence="1">
    <location>
        <begin position="457"/>
        <end position="466"/>
    </location>
</feature>
<dbReference type="PANTHER" id="PTHR14932:SF1">
    <property type="entry name" value="RAB-LIKE PROTEIN 6"/>
    <property type="match status" value="1"/>
</dbReference>
<feature type="compositionally biased region" description="Acidic residues" evidence="1">
    <location>
        <begin position="523"/>
        <end position="534"/>
    </location>
</feature>
<feature type="compositionally biased region" description="Basic and acidic residues" evidence="1">
    <location>
        <begin position="418"/>
        <end position="433"/>
    </location>
</feature>
<feature type="region of interest" description="Disordered" evidence="1">
    <location>
        <begin position="414"/>
        <end position="433"/>
    </location>
</feature>
<feature type="compositionally biased region" description="Basic and acidic residues" evidence="1">
    <location>
        <begin position="795"/>
        <end position="813"/>
    </location>
</feature>
<dbReference type="GO" id="GO:0005829">
    <property type="term" value="C:cytosol"/>
    <property type="evidence" value="ECO:0000318"/>
    <property type="project" value="GO_Central"/>
</dbReference>
<feature type="region of interest" description="Disordered" evidence="1">
    <location>
        <begin position="652"/>
        <end position="947"/>
    </location>
</feature>
<keyword evidence="3" id="KW-1185">Reference proteome</keyword>
<dbReference type="PANTHER" id="PTHR14932">
    <property type="entry name" value="RAS GTPASE-RELATED"/>
    <property type="match status" value="1"/>
</dbReference>
<feature type="compositionally biased region" description="Low complexity" evidence="1">
    <location>
        <begin position="70"/>
        <end position="81"/>
    </location>
</feature>
<protein>
    <recommendedName>
        <fullName evidence="4">Dynein light intermediate chain</fullName>
    </recommendedName>
</protein>
<feature type="compositionally biased region" description="Basic and acidic residues" evidence="1">
    <location>
        <begin position="895"/>
        <end position="915"/>
    </location>
</feature>
<dbReference type="KEGG" id="tps:THAPSDRAFT_9941"/>
<evidence type="ECO:0000256" key="1">
    <source>
        <dbReference type="SAM" id="MobiDB-lite"/>
    </source>
</evidence>